<dbReference type="InterPro" id="IPR052035">
    <property type="entry name" value="ZnF_BED_domain_contain"/>
</dbReference>
<keyword evidence="4" id="KW-0862">Zinc</keyword>
<dbReference type="InterPro" id="IPR012337">
    <property type="entry name" value="RNaseH-like_sf"/>
</dbReference>
<feature type="domain" description="HAT C-terminal dimerisation" evidence="7">
    <location>
        <begin position="733"/>
        <end position="814"/>
    </location>
</feature>
<dbReference type="OrthoDB" id="2742389at2759"/>
<organism evidence="8 9">
    <name type="scientific">Pycnoporus cinnabarinus</name>
    <name type="common">Cinnabar-red polypore</name>
    <name type="synonym">Trametes cinnabarina</name>
    <dbReference type="NCBI Taxonomy" id="5643"/>
    <lineage>
        <taxon>Eukaryota</taxon>
        <taxon>Fungi</taxon>
        <taxon>Dikarya</taxon>
        <taxon>Basidiomycota</taxon>
        <taxon>Agaricomycotina</taxon>
        <taxon>Agaricomycetes</taxon>
        <taxon>Polyporales</taxon>
        <taxon>Polyporaceae</taxon>
        <taxon>Trametes</taxon>
    </lineage>
</organism>
<dbReference type="PANTHER" id="PTHR46481:SF10">
    <property type="entry name" value="ZINC FINGER BED DOMAIN-CONTAINING PROTEIN 39"/>
    <property type="match status" value="1"/>
</dbReference>
<dbReference type="EMBL" id="CCBP010000240">
    <property type="protein sequence ID" value="CDO75086.1"/>
    <property type="molecule type" value="Genomic_DNA"/>
</dbReference>
<dbReference type="GO" id="GO:0046983">
    <property type="term" value="F:protein dimerization activity"/>
    <property type="evidence" value="ECO:0007669"/>
    <property type="project" value="InterPro"/>
</dbReference>
<reference evidence="8" key="1">
    <citation type="submission" date="2014-01" db="EMBL/GenBank/DDBJ databases">
        <title>The genome of the white-rot fungus Pycnoporus cinnabarinus: a basidiomycete model with a versatile arsenal for lignocellulosic biomass breakdown.</title>
        <authorList>
            <person name="Levasseur A."/>
            <person name="Lomascolo A."/>
            <person name="Ruiz-Duenas F.J."/>
            <person name="Uzan E."/>
            <person name="Piumi F."/>
            <person name="Kues U."/>
            <person name="Ram A.F.J."/>
            <person name="Murat C."/>
            <person name="Haon M."/>
            <person name="Benoit I."/>
            <person name="Arfi Y."/>
            <person name="Chevret D."/>
            <person name="Drula E."/>
            <person name="Kwon M.J."/>
            <person name="Gouret P."/>
            <person name="Lesage-Meessen L."/>
            <person name="Lombard V."/>
            <person name="Mariette J."/>
            <person name="Noirot C."/>
            <person name="Park J."/>
            <person name="Patyshakuliyeva A."/>
            <person name="Wieneger R.A.B."/>
            <person name="Wosten H.A.B."/>
            <person name="Martin F."/>
            <person name="Coutinho P.M."/>
            <person name="de Vries R."/>
            <person name="Martinez A.T."/>
            <person name="Klopp C."/>
            <person name="Pontarotti P."/>
            <person name="Henrissat B."/>
            <person name="Record E."/>
        </authorList>
    </citation>
    <scope>NUCLEOTIDE SEQUENCE [LARGE SCALE GENOMIC DNA]</scope>
    <source>
        <strain evidence="8">BRFM137</strain>
    </source>
</reference>
<comment type="subcellular location">
    <subcellularLocation>
        <location evidence="1">Nucleus</location>
    </subcellularLocation>
</comment>
<evidence type="ECO:0000256" key="4">
    <source>
        <dbReference type="ARBA" id="ARBA00022833"/>
    </source>
</evidence>
<evidence type="ECO:0000256" key="2">
    <source>
        <dbReference type="ARBA" id="ARBA00022723"/>
    </source>
</evidence>
<feature type="compositionally biased region" description="Polar residues" evidence="6">
    <location>
        <begin position="31"/>
        <end position="43"/>
    </location>
</feature>
<keyword evidence="5" id="KW-0539">Nucleus</keyword>
<dbReference type="HOGENOM" id="CLU_009123_12_4_1"/>
<accession>A0A060SLL8</accession>
<protein>
    <recommendedName>
        <fullName evidence="7">HAT C-terminal dimerisation domain-containing protein</fullName>
    </recommendedName>
</protein>
<dbReference type="GO" id="GO:0008270">
    <property type="term" value="F:zinc ion binding"/>
    <property type="evidence" value="ECO:0007669"/>
    <property type="project" value="UniProtKB-KW"/>
</dbReference>
<comment type="caution">
    <text evidence="8">The sequence shown here is derived from an EMBL/GenBank/DDBJ whole genome shotgun (WGS) entry which is preliminary data.</text>
</comment>
<proteinExistence type="predicted"/>
<dbReference type="SUPFAM" id="SSF140996">
    <property type="entry name" value="Hermes dimerisation domain"/>
    <property type="match status" value="1"/>
</dbReference>
<dbReference type="GO" id="GO:0005634">
    <property type="term" value="C:nucleus"/>
    <property type="evidence" value="ECO:0007669"/>
    <property type="project" value="UniProtKB-SubCell"/>
</dbReference>
<evidence type="ECO:0000256" key="5">
    <source>
        <dbReference type="ARBA" id="ARBA00023242"/>
    </source>
</evidence>
<dbReference type="InterPro" id="IPR008906">
    <property type="entry name" value="HATC_C_dom"/>
</dbReference>
<keyword evidence="2" id="KW-0479">Metal-binding</keyword>
<name>A0A060SLL8_PYCCI</name>
<dbReference type="PANTHER" id="PTHR46481">
    <property type="entry name" value="ZINC FINGER BED DOMAIN-CONTAINING PROTEIN 4"/>
    <property type="match status" value="1"/>
</dbReference>
<dbReference type="STRING" id="5643.A0A060SLL8"/>
<keyword evidence="3" id="KW-0863">Zinc-finger</keyword>
<feature type="region of interest" description="Disordered" evidence="6">
    <location>
        <begin position="22"/>
        <end position="166"/>
    </location>
</feature>
<sequence>MAITEPTPKRVRHTQRLENALEALGKKSKPAVSTSKNQTSTKKAASVVEAPLDINSTQKPSAATATTKTSTVTATAIKTSSQPTAGATSTLRKRPRAIESDAELESDEGRQAKKPDRLTLKHTKADRRGVEDNDGDREVIELLSEPSDSSDDDGHGDDEAELDPKIQLSSVDKARVALPNYLRSGSITSAFKRQGKGKVTYSTVQHKPFETRAHIVRWVARALRPLSIVEDTDFKILMKTGRPEYWIPSRRTVARDLHQVFAKTRSRIAQMLNEYDGDINFASDCWTSPNHRAFMAITVHLVYQGEALCFPLDLVEVPFSHTGEALAHAFQRVLEEFGIQRKVLGYTGDNATNNDKMVVELALLDNSFSGVSSQARCFLHTDNLAAKSAMRPFDQAKAKGGEDRAAHLAHQIGNQLELLVEELELDTDDVLRTGDLLLATDEQDNGEDIATEMEDDKDGLEDEDLTEEELADRMKTAKPTKDMLFKLRKISFAIIHSPTKLLPTWKKILEDLALEVRKMPRDVATRWNSTYLMVKFALSYKKGLKKLTSDPDLGLREYELSAEEWQLAEQLQALLKVFFDATTFFSSSQPNLAQVIPAMDLIDEKLATACIDSSLHPSIQVAARLAKDTLNKYYSKTDISDVYRIAMVLHPRYKLRYFKDHTWDQDWIDEAREITYNIYTSRYATQVMQEEADDGCDGEDEARGEGRKASKACINLFASFDDFAAEDATLTSELDRYLQEPCERLKHTDNALNWWHDRRGIYPCLSRMAADYLSIPATSVDVERVFSKGRLLLSHLRNGMSAQTTRALMCLHYWTKLDLVDDADVLSVTKQTAAQNMSPEDAVLKSGWDRIDLTAIRSEK</sequence>
<evidence type="ECO:0000256" key="1">
    <source>
        <dbReference type="ARBA" id="ARBA00004123"/>
    </source>
</evidence>
<evidence type="ECO:0000259" key="7">
    <source>
        <dbReference type="Pfam" id="PF05699"/>
    </source>
</evidence>
<evidence type="ECO:0000256" key="6">
    <source>
        <dbReference type="SAM" id="MobiDB-lite"/>
    </source>
</evidence>
<feature type="compositionally biased region" description="Basic and acidic residues" evidence="6">
    <location>
        <begin position="107"/>
        <end position="119"/>
    </location>
</feature>
<dbReference type="AlphaFoldDB" id="A0A060SLL8"/>
<evidence type="ECO:0000313" key="9">
    <source>
        <dbReference type="Proteomes" id="UP000029665"/>
    </source>
</evidence>
<dbReference type="SUPFAM" id="SSF53098">
    <property type="entry name" value="Ribonuclease H-like"/>
    <property type="match status" value="1"/>
</dbReference>
<gene>
    <name evidence="8" type="ORF">BN946_scf185010.g11</name>
</gene>
<keyword evidence="9" id="KW-1185">Reference proteome</keyword>
<evidence type="ECO:0000256" key="3">
    <source>
        <dbReference type="ARBA" id="ARBA00022771"/>
    </source>
</evidence>
<dbReference type="OMA" id="EITYNIY"/>
<feature type="compositionally biased region" description="Basic and acidic residues" evidence="6">
    <location>
        <begin position="126"/>
        <end position="140"/>
    </location>
</feature>
<evidence type="ECO:0000313" key="8">
    <source>
        <dbReference type="EMBL" id="CDO75086.1"/>
    </source>
</evidence>
<dbReference type="Proteomes" id="UP000029665">
    <property type="component" value="Unassembled WGS sequence"/>
</dbReference>
<feature type="compositionally biased region" description="Low complexity" evidence="6">
    <location>
        <begin position="56"/>
        <end position="81"/>
    </location>
</feature>
<dbReference type="Pfam" id="PF05699">
    <property type="entry name" value="Dimer_Tnp_hAT"/>
    <property type="match status" value="1"/>
</dbReference>
<feature type="compositionally biased region" description="Acidic residues" evidence="6">
    <location>
        <begin position="148"/>
        <end position="161"/>
    </location>
</feature>